<dbReference type="CDD" id="cd02012">
    <property type="entry name" value="TPP_TK"/>
    <property type="match status" value="1"/>
</dbReference>
<dbReference type="OrthoDB" id="8732661at2"/>
<dbReference type="EMBL" id="QXED01000002">
    <property type="protein sequence ID" value="RIV25339.1"/>
    <property type="molecule type" value="Genomic_DNA"/>
</dbReference>
<evidence type="ECO:0000256" key="1">
    <source>
        <dbReference type="ARBA" id="ARBA00001964"/>
    </source>
</evidence>
<dbReference type="AlphaFoldDB" id="A0A418MEV0"/>
<evidence type="ECO:0000256" key="3">
    <source>
        <dbReference type="ARBA" id="ARBA00023052"/>
    </source>
</evidence>
<dbReference type="Proteomes" id="UP000283523">
    <property type="component" value="Unassembled WGS sequence"/>
</dbReference>
<dbReference type="Gene3D" id="3.40.50.970">
    <property type="match status" value="1"/>
</dbReference>
<feature type="domain" description="Transketolase N-terminal" evidence="4">
    <location>
        <begin position="22"/>
        <end position="251"/>
    </location>
</feature>
<evidence type="ECO:0000256" key="2">
    <source>
        <dbReference type="ARBA" id="ARBA00007131"/>
    </source>
</evidence>
<dbReference type="InterPro" id="IPR029061">
    <property type="entry name" value="THDP-binding"/>
</dbReference>
<comment type="caution">
    <text evidence="5">The sequence shown here is derived from an EMBL/GenBank/DDBJ whole genome shotgun (WGS) entry which is preliminary data.</text>
</comment>
<name>A0A418MEV0_9BACT</name>
<comment type="similarity">
    <text evidence="2">Belongs to the transketolase family.</text>
</comment>
<dbReference type="PANTHER" id="PTHR47514:SF1">
    <property type="entry name" value="TRANSKETOLASE N-TERMINAL SECTION-RELATED"/>
    <property type="match status" value="1"/>
</dbReference>
<keyword evidence="6" id="KW-1185">Reference proteome</keyword>
<dbReference type="SUPFAM" id="SSF52518">
    <property type="entry name" value="Thiamin diphosphate-binding fold (THDP-binding)"/>
    <property type="match status" value="1"/>
</dbReference>
<dbReference type="PANTHER" id="PTHR47514">
    <property type="entry name" value="TRANSKETOLASE N-TERMINAL SECTION-RELATED"/>
    <property type="match status" value="1"/>
</dbReference>
<keyword evidence="3" id="KW-0786">Thiamine pyrophosphate</keyword>
<evidence type="ECO:0000313" key="5">
    <source>
        <dbReference type="EMBL" id="RIV25339.1"/>
    </source>
</evidence>
<reference evidence="5 6" key="1">
    <citation type="submission" date="2018-08" db="EMBL/GenBank/DDBJ databases">
        <title>Fibrisoma montanum sp. nov., isolated from Danxia mountain soil.</title>
        <authorList>
            <person name="Huang Y."/>
        </authorList>
    </citation>
    <scope>NUCLEOTIDE SEQUENCE [LARGE SCALE GENOMIC DNA]</scope>
    <source>
        <strain evidence="5 6">HYT19</strain>
    </source>
</reference>
<evidence type="ECO:0000259" key="4">
    <source>
        <dbReference type="Pfam" id="PF00456"/>
    </source>
</evidence>
<dbReference type="RefSeq" id="WP_119667223.1">
    <property type="nucleotide sequence ID" value="NZ_QXED01000002.1"/>
</dbReference>
<dbReference type="InterPro" id="IPR005474">
    <property type="entry name" value="Transketolase_N"/>
</dbReference>
<proteinExistence type="inferred from homology"/>
<organism evidence="5 6">
    <name type="scientific">Fibrisoma montanum</name>
    <dbReference type="NCBI Taxonomy" id="2305895"/>
    <lineage>
        <taxon>Bacteria</taxon>
        <taxon>Pseudomonadati</taxon>
        <taxon>Bacteroidota</taxon>
        <taxon>Cytophagia</taxon>
        <taxon>Cytophagales</taxon>
        <taxon>Spirosomataceae</taxon>
        <taxon>Fibrisoma</taxon>
    </lineage>
</organism>
<sequence length="280" mass="30270">MQTTFTDTQALQGRLRLKILGLYNQAHAGHIGCSLSCIDLMIATLILRKREQDTFLLSKGHAAASLYACLNQLGDISDEVLATYYLNGTTLPAHPAPNKHRGIPFATGSLGHGLPIGSGIAHASKLLGDDARVYVLMSDGETNEGTTWEAAHYALQNGLDNLVVLIDKNGLQGFGNTADVLGDTADVRKWEAIGFDTVEVDGHDVDGLLGVIDQVNAAPNGRPKVIIAHTVKGKGVSYMENRLEWHYLPMSPAQYEQACADVTERYLTTIPNVAERTTVY</sequence>
<gene>
    <name evidence="5" type="ORF">DYU11_08515</name>
</gene>
<dbReference type="Pfam" id="PF00456">
    <property type="entry name" value="Transketolase_N"/>
    <property type="match status" value="1"/>
</dbReference>
<comment type="cofactor">
    <cofactor evidence="1">
        <name>thiamine diphosphate</name>
        <dbReference type="ChEBI" id="CHEBI:58937"/>
    </cofactor>
</comment>
<accession>A0A418MEV0</accession>
<evidence type="ECO:0000313" key="6">
    <source>
        <dbReference type="Proteomes" id="UP000283523"/>
    </source>
</evidence>
<protein>
    <submittedName>
        <fullName evidence="5">Transketolase</fullName>
    </submittedName>
</protein>